<keyword evidence="15" id="KW-0378">Hydrolase</keyword>
<sequence length="3347" mass="387342">NTLFLFHNTSRRDMLDLNGLDKKLKQNFETMNLSEFMKVHTLDGLNSSATANVTYFNLCDETHQMASDIHAIKDSGIFKMCWTNQVEVLTRDKSQEGNSDRNQEIYTFEQVYNKIFQTCYTNFKRLYVSLKSGELLLEETDSIFKAYKGKYEDLEKDLNIMCRVDPSDDKTWISERVNQIQQYQDIHLARETSKIVMDIKNIICPEGDFSELKKLLQMNEPNFKKNNLSYIDDAFLHAKNILKDISDDRKECLQTLVQSKDFIQWTKKELKDINELKVFVDLASISAGENDMDVDRVACLHDAVLGYSSMLYDLKQDSDFAKFNESLKKLWKALDNDQNIPKKLWDTSRHLEWLKSVRESHGSVEFSSLSLATSVNNRGIYIIKNSLTLQIDDSHKNMTYTYEDLKELQNKLMLMSGKKQQNQSEVERFTEVFDNIQRFTKAFVDIYTAGNPIFRCWEAKIYCKTQSDPCIVMEIKFCKTQYCFKVTGSLAEQLVALSKKMEKFLGAWQEFMDKQRTGQYYLNYFTAQQIFYLCSVLTPTNINTEIEDRALMMLSFIKPNCTTLDVQSIWRHNQYELRKRDNEHRDSSSYSVIDFAHESDAADEADQTLVLKELEELWNGYMNNEEIFFHDLLDIRSLGRLLQLMTDNPNHNEREFPKGLNSKQPNLIICPHDEVLTSSICLYMNDYYGSLPTYDEVLLCSPSTSYEQVELFLRRCLTPGDIGRKIYSMLWADQLSYDVSCAMEKCFQKLCSPTNDYRLVIFCSSDREHTYIPTAFSQYKTDFVPQEPLEKIQQYLSRHYTVTSDYKNAVFKGGHSLGIVASSRAGVGKSLYVQRLYEKLERSVDEGKAFKKCIRLTEHEVDDHKILQFLYDTPKQKDIKVFHFDVTSSVQKGLNEFIFKLFFLRYLMDSNGQMWQCSQNHLYVIELLESTNDQNRYVFPKLFCHPPKKVMALEMQKEENPDMDCSGPLMDDECFRSEAYQRPYQYLTRFHNKDNLDNFTFQGTEGTHAKCLQILLIYCGIIDPSWAELRNFVWFLNLQLKDCENSDFCKFELVGDTLCGFKNFVVEFMILMSKDFATPSLCITDQSPGKQQVDISGLKEKDLAPFLIRKRWESEPHPYIFFNDDHMSMTFIGFHLKPNNQKGFDAVNPLTKEVIKKNIMTRQLYNGLKLQRVPFNTDFDQFPRADKIEHLCSVLGVKWPTDPDETYELTTDNILKMMAIHMRFRCGIPVIIMGETGCGKTRLIKFMCELRRCGAPAENMKLVKIHGGTTSEIIYEKVKEAETLARTNKENHDLDSVLFFDEANTTEAVNSIKEILCDNSVQGEELGSNTGLYIIAACNPYRKHTDQMIKRLEASGLGYRVRAEETEDRLGSIPLRQLVYRVHVLPPSMIPLVWDFGQLNDSTEQIYIEQIVQRQAKASFTEKDCIPTIIEVLSSSQKFMRERKDECSFVSLRDVERCMQGFLWFYNNHPIILWSLLMATGMCYQSCLENKDQYQKTISQIFPDEYTPQRVLQEMELMQDLLLNRVPMGETIARNEALKENFFMMVVCIELRIPLFIVGKPGSSKSLSKTLVANAMQGPTSHSDLYKKLKQIHLVSFQCSPHSTPEGIINTFKQCARFQESKNLDEYISVVVLDEIGLAEDSPKMPLKALHPLLEEGCVDDEPKPHKRVGFIGISNWALDPAKMNRGIFVSRGDLNEQELIKSARGICSSDQHVLRNISHLFQPLATAYMTVCDESNGFFGLRDFYSLIKMLFSITKTSNEPPKADQITRAVLQNFSGKNDDDVIDTFRNELRDDFANVRIPTIDLVKQSICPASQMEESRYLLLLTKNYAALQILQQIFCSHQICPEIIFGSSFPKDQEYTQICRNINRVKVCMETGQTVVLLNLQNLYESLYDALNQYYVTLGGQNYVDLGLGTHRVKCRVHQNFRLIVIEEREVVYEQFPIPLINRLEKHYLDINTVLTEEQKVIARQLEEWVKDFVSLNSYSSEKEYDPSDVFIGYHSDTCSSVVMQVTERESTETDAQVTLNKAKDILLNCATPDSVVRLDKSKLRHENTQNVACLFLSFCHSWFFSILKVTTFSRLLTATDTQQLQNQIKLDAVQLLSLQQFDTEYSFLKKIREFLGSTLADKVLIIQAEYDEGSHRRNILSSAKYSCFNEINKYDTTDDMKTFVYFVIKLPRMEGGTTYVGFQGDAFDTIDLVRSCVQSAVSMLRDEVDSGEFSTKRVENLCMNISFRHTLWRKIQAVVTPLLAYLVSIIDRDCNMDLLLDDEEDIRNLWLEIFGNKEMLSVPYVRVERYLLVMVFAHIRLDPFAFRTHSFGDFHDLFLKTPLGTYMAKNVNEKLKKEFFKKYLQDFVSMTMKVASDEKLEAMASCVDEIQRQKRDDELSLPLIHIAYHFCQSRLQNLSRMISLHTEIVLDVYAAKACVESLEPCNLESDTHCQHWLRKVKKVQASLELICSQNNLQQYGEHCKKVLRDVSHGWKRIYILSLFVEHLMLGFQNEDNQLRTLVLNHIKTLSRVSCIYKCLIYILYLSRASIKKNAGFRQRCNGFFIDLLSTMCFKDNTPPDGGVIAHLFSYLMTETEIHTKALSPFDESPDKNPVVRSASYYKYVTVKLLLCFINETQFLQSFLAEVTSAPATVSIQHLQHIARLRVTLIMASQLISDRLSEDFLNMVIKLCKDSGNNWYRVYLIRKLSESQGVEYVQTMVKQPEFFWLFPEEILQQVLQQNRTVFLLLALFREVTTLYRSENREVRNFASALIYNRLGALTIQPGNTIEENTVIELIIHLAAVLLRGDHPLLMPLKHIGLSPENMQVNSVIVYKMIDLATWFYPLVTCFALGGDQLYFLLMQICCFRDQTRPGHILGDPQRRNNPDALDTKNMSLTPFTLVRLVTHLAMMLGASEKPQPPVEDVSLFLRLHIIKDLEQLSQALGKGADDTVTSVHLVLRSLQELPHASNCKEGSEVDSSAVWSCRERLSLLSLTHIMETNDQKEELPLLWRFLQKEREFRHIKFLPEILMLQKRLVRKYQNATEEIAGSIREFIDHPWYQKHIETFLKTWNELRVSVTGNEIKIPEEFCSRDLDLDSNLRYLLPRRQGPGLCATGLVSYLVTLHNELVNAVDRHTGEDNSLSELMEQHVISYDVEKDLFPLVLSNCQYSLERGHETISEYDLPRIQQQILTRFLQGKPLITRAGIPTLVNTQERDYETIFKTVHGKVPQNVLTSMAQNTVSRQLDSYSEVCEALQIVELLLGFLSMTGGDPTMKLVITCTLFHSDKCELQHCVCLWQVLSSLSSEKMLQLKRVSLIFAVFFFSDSKLGNVDQWLLEMHEFLLLRLGRPRATEDYNPKLWR</sequence>
<keyword evidence="10" id="KW-0808">Transferase</keyword>
<keyword evidence="12" id="KW-0547">Nucleotide-binding</keyword>
<dbReference type="GO" id="GO:0061630">
    <property type="term" value="F:ubiquitin protein ligase activity"/>
    <property type="evidence" value="ECO:0007669"/>
    <property type="project" value="UniProtKB-EC"/>
</dbReference>
<name>A0A3Q4I5Q0_NEOBR</name>
<evidence type="ECO:0000313" key="24">
    <source>
        <dbReference type="Proteomes" id="UP000261580"/>
    </source>
</evidence>
<evidence type="ECO:0000256" key="11">
    <source>
        <dbReference type="ARBA" id="ARBA00022723"/>
    </source>
</evidence>
<feature type="domain" description="AAA+ ATPase" evidence="22">
    <location>
        <begin position="1226"/>
        <end position="1368"/>
    </location>
</feature>
<reference evidence="23" key="1">
    <citation type="submission" date="2025-08" db="UniProtKB">
        <authorList>
            <consortium name="Ensembl"/>
        </authorList>
    </citation>
    <scope>IDENTIFICATION</scope>
</reference>
<dbReference type="GeneTree" id="ENSGT00630000089884"/>
<evidence type="ECO:0000256" key="6">
    <source>
        <dbReference type="ARBA" id="ARBA00012483"/>
    </source>
</evidence>
<comment type="subcellular location">
    <subcellularLocation>
        <location evidence="3">Cytoplasm</location>
        <location evidence="3">Cytosol</location>
    </subcellularLocation>
    <subcellularLocation>
        <location evidence="2">Lipid droplet</location>
    </subcellularLocation>
</comment>
<dbReference type="PANTHER" id="PTHR22605">
    <property type="entry name" value="RZ-TYPE DOMAIN-CONTAINING PROTEIN"/>
    <property type="match status" value="1"/>
</dbReference>
<evidence type="ECO:0000256" key="9">
    <source>
        <dbReference type="ARBA" id="ARBA00022677"/>
    </source>
</evidence>
<reference evidence="23" key="2">
    <citation type="submission" date="2025-09" db="UniProtKB">
        <authorList>
            <consortium name="Ensembl"/>
        </authorList>
    </citation>
    <scope>IDENTIFICATION</scope>
</reference>
<keyword evidence="18" id="KW-0391">Immunity</keyword>
<dbReference type="GO" id="GO:0008270">
    <property type="term" value="F:zinc ion binding"/>
    <property type="evidence" value="ECO:0007669"/>
    <property type="project" value="UniProtKB-KW"/>
</dbReference>
<comment type="catalytic activity">
    <reaction evidence="1">
        <text>S-ubiquitinyl-[E2 ubiquitin-conjugating enzyme]-L-cysteine + [acceptor protein]-L-lysine = [E2 ubiquitin-conjugating enzyme]-L-cysteine + N(6)-ubiquitinyl-[acceptor protein]-L-lysine.</text>
        <dbReference type="EC" id="2.3.2.27"/>
    </reaction>
</comment>
<evidence type="ECO:0000256" key="19">
    <source>
        <dbReference type="ARBA" id="ARBA00023098"/>
    </source>
</evidence>
<dbReference type="InterPro" id="IPR027417">
    <property type="entry name" value="P-loop_NTPase"/>
</dbReference>
<dbReference type="FunFam" id="3.40.50.300:FF:000804">
    <property type="entry name" value="E3 ubiquitin-protein ligase RNF213"/>
    <property type="match status" value="1"/>
</dbReference>
<accession>A0A3Q4I5Q0</accession>
<dbReference type="Proteomes" id="UP000261580">
    <property type="component" value="Unassembled WGS sequence"/>
</dbReference>
<evidence type="ECO:0000256" key="5">
    <source>
        <dbReference type="ARBA" id="ARBA00006914"/>
    </source>
</evidence>
<proteinExistence type="inferred from homology"/>
<dbReference type="GO" id="GO:0006629">
    <property type="term" value="P:lipid metabolic process"/>
    <property type="evidence" value="ECO:0007669"/>
    <property type="project" value="UniProtKB-KW"/>
</dbReference>
<comment type="pathway">
    <text evidence="4">Protein modification; protein ubiquitination.</text>
</comment>
<comment type="catalytic activity">
    <reaction evidence="21">
        <text>ATP + H2O = ADP + phosphate + H(+)</text>
        <dbReference type="Rhea" id="RHEA:13065"/>
        <dbReference type="ChEBI" id="CHEBI:15377"/>
        <dbReference type="ChEBI" id="CHEBI:15378"/>
        <dbReference type="ChEBI" id="CHEBI:30616"/>
        <dbReference type="ChEBI" id="CHEBI:43474"/>
        <dbReference type="ChEBI" id="CHEBI:456216"/>
    </reaction>
    <physiologicalReaction direction="left-to-right" evidence="21">
        <dbReference type="Rhea" id="RHEA:13066"/>
    </physiologicalReaction>
</comment>
<evidence type="ECO:0000256" key="17">
    <source>
        <dbReference type="ARBA" id="ARBA00022840"/>
    </source>
</evidence>
<dbReference type="GO" id="GO:0016020">
    <property type="term" value="C:membrane"/>
    <property type="evidence" value="ECO:0007669"/>
    <property type="project" value="TreeGrafter"/>
</dbReference>
<evidence type="ECO:0000256" key="2">
    <source>
        <dbReference type="ARBA" id="ARBA00004502"/>
    </source>
</evidence>
<dbReference type="GO" id="GO:0016887">
    <property type="term" value="F:ATP hydrolysis activity"/>
    <property type="evidence" value="ECO:0007669"/>
    <property type="project" value="InterPro"/>
</dbReference>
<evidence type="ECO:0000256" key="15">
    <source>
        <dbReference type="ARBA" id="ARBA00022801"/>
    </source>
</evidence>
<evidence type="ECO:0000256" key="12">
    <source>
        <dbReference type="ARBA" id="ARBA00022741"/>
    </source>
</evidence>
<keyword evidence="14" id="KW-0833">Ubl conjugation pathway</keyword>
<dbReference type="GO" id="GO:0002040">
    <property type="term" value="P:sprouting angiogenesis"/>
    <property type="evidence" value="ECO:0007669"/>
    <property type="project" value="TreeGrafter"/>
</dbReference>
<evidence type="ECO:0000256" key="20">
    <source>
        <dbReference type="ARBA" id="ARBA00023268"/>
    </source>
</evidence>
<dbReference type="InterPro" id="IPR031248">
    <property type="entry name" value="RNF213"/>
</dbReference>
<dbReference type="EC" id="2.3.2.27" evidence="6"/>
<dbReference type="GO" id="GO:0002376">
    <property type="term" value="P:immune system process"/>
    <property type="evidence" value="ECO:0007669"/>
    <property type="project" value="UniProtKB-KW"/>
</dbReference>
<evidence type="ECO:0000313" key="23">
    <source>
        <dbReference type="Ensembl" id="ENSNBRP00000030236.1"/>
    </source>
</evidence>
<dbReference type="GO" id="GO:2000051">
    <property type="term" value="P:negative regulation of non-canonical Wnt signaling pathway"/>
    <property type="evidence" value="ECO:0007669"/>
    <property type="project" value="TreeGrafter"/>
</dbReference>
<keyword evidence="9" id="KW-0551">Lipid droplet</keyword>
<evidence type="ECO:0000256" key="8">
    <source>
        <dbReference type="ARBA" id="ARBA00022657"/>
    </source>
</evidence>
<evidence type="ECO:0000256" key="3">
    <source>
        <dbReference type="ARBA" id="ARBA00004514"/>
    </source>
</evidence>
<evidence type="ECO:0000256" key="16">
    <source>
        <dbReference type="ARBA" id="ARBA00022833"/>
    </source>
</evidence>
<organism evidence="23 24">
    <name type="scientific">Neolamprologus brichardi</name>
    <name type="common">Fairy cichlid</name>
    <name type="synonym">Lamprologus brichardi</name>
    <dbReference type="NCBI Taxonomy" id="32507"/>
    <lineage>
        <taxon>Eukaryota</taxon>
        <taxon>Metazoa</taxon>
        <taxon>Chordata</taxon>
        <taxon>Craniata</taxon>
        <taxon>Vertebrata</taxon>
        <taxon>Euteleostomi</taxon>
        <taxon>Actinopterygii</taxon>
        <taxon>Neopterygii</taxon>
        <taxon>Teleostei</taxon>
        <taxon>Neoteleostei</taxon>
        <taxon>Acanthomorphata</taxon>
        <taxon>Ovalentaria</taxon>
        <taxon>Cichlomorphae</taxon>
        <taxon>Cichliformes</taxon>
        <taxon>Cichlidae</taxon>
        <taxon>African cichlids</taxon>
        <taxon>Pseudocrenilabrinae</taxon>
        <taxon>Lamprologini</taxon>
        <taxon>Neolamprologus</taxon>
    </lineage>
</organism>
<evidence type="ECO:0000256" key="13">
    <source>
        <dbReference type="ARBA" id="ARBA00022771"/>
    </source>
</evidence>
<dbReference type="GO" id="GO:0006511">
    <property type="term" value="P:ubiquitin-dependent protein catabolic process"/>
    <property type="evidence" value="ECO:0007669"/>
    <property type="project" value="TreeGrafter"/>
</dbReference>
<dbReference type="SUPFAM" id="SSF52540">
    <property type="entry name" value="P-loop containing nucleoside triphosphate hydrolases"/>
    <property type="match status" value="2"/>
</dbReference>
<evidence type="ECO:0000256" key="10">
    <source>
        <dbReference type="ARBA" id="ARBA00022679"/>
    </source>
</evidence>
<evidence type="ECO:0000256" key="7">
    <source>
        <dbReference type="ARBA" id="ARBA00022490"/>
    </source>
</evidence>
<dbReference type="Gene3D" id="3.40.50.300">
    <property type="entry name" value="P-loop containing nucleotide triphosphate hydrolases"/>
    <property type="match status" value="2"/>
</dbReference>
<evidence type="ECO:0000256" key="18">
    <source>
        <dbReference type="ARBA" id="ARBA00022859"/>
    </source>
</evidence>
<comment type="similarity">
    <text evidence="5">Belongs to the AAA ATPase family.</text>
</comment>
<dbReference type="PANTHER" id="PTHR22605:SF18">
    <property type="entry name" value="E3 UBIQUITIN-PROTEIN LIGASE RNF213-ALPHA"/>
    <property type="match status" value="1"/>
</dbReference>
<evidence type="ECO:0000256" key="4">
    <source>
        <dbReference type="ARBA" id="ARBA00004906"/>
    </source>
</evidence>
<keyword evidence="20" id="KW-0511">Multifunctional enzyme</keyword>
<evidence type="ECO:0000259" key="22">
    <source>
        <dbReference type="SMART" id="SM00382"/>
    </source>
</evidence>
<evidence type="ECO:0000256" key="14">
    <source>
        <dbReference type="ARBA" id="ARBA00022786"/>
    </source>
</evidence>
<keyword evidence="17" id="KW-0067">ATP-binding</keyword>
<keyword evidence="11" id="KW-0479">Metal-binding</keyword>
<dbReference type="SMART" id="SM00382">
    <property type="entry name" value="AAA"/>
    <property type="match status" value="2"/>
</dbReference>
<keyword evidence="8" id="KW-0037">Angiogenesis</keyword>
<keyword evidence="24" id="KW-1185">Reference proteome</keyword>
<dbReference type="GO" id="GO:0005811">
    <property type="term" value="C:lipid droplet"/>
    <property type="evidence" value="ECO:0007669"/>
    <property type="project" value="UniProtKB-SubCell"/>
</dbReference>
<keyword evidence="16" id="KW-0862">Zinc</keyword>
<dbReference type="GO" id="GO:0005524">
    <property type="term" value="F:ATP binding"/>
    <property type="evidence" value="ECO:0007669"/>
    <property type="project" value="UniProtKB-KW"/>
</dbReference>
<keyword evidence="7" id="KW-0963">Cytoplasm</keyword>
<evidence type="ECO:0000256" key="1">
    <source>
        <dbReference type="ARBA" id="ARBA00000900"/>
    </source>
</evidence>
<keyword evidence="19" id="KW-0443">Lipid metabolism</keyword>
<evidence type="ECO:0000256" key="21">
    <source>
        <dbReference type="ARBA" id="ARBA00048778"/>
    </source>
</evidence>
<dbReference type="FunFam" id="3.40.50.300:FF:000491">
    <property type="entry name" value="E3 ubiquitin-protein ligase RNF213"/>
    <property type="match status" value="1"/>
</dbReference>
<feature type="domain" description="AAA+ ATPase" evidence="22">
    <location>
        <begin position="1551"/>
        <end position="1719"/>
    </location>
</feature>
<dbReference type="GO" id="GO:0005730">
    <property type="term" value="C:nucleolus"/>
    <property type="evidence" value="ECO:0007669"/>
    <property type="project" value="TreeGrafter"/>
</dbReference>
<keyword evidence="13" id="KW-0863">Zinc-finger</keyword>
<dbReference type="GO" id="GO:0005829">
    <property type="term" value="C:cytosol"/>
    <property type="evidence" value="ECO:0007669"/>
    <property type="project" value="UniProtKB-SubCell"/>
</dbReference>
<protein>
    <recommendedName>
        <fullName evidence="6">RING-type E3 ubiquitin transferase</fullName>
        <ecNumber evidence="6">2.3.2.27</ecNumber>
    </recommendedName>
</protein>
<dbReference type="InterPro" id="IPR003593">
    <property type="entry name" value="AAA+_ATPase"/>
</dbReference>
<dbReference type="Ensembl" id="ENSNBRT00000031007.1">
    <property type="protein sequence ID" value="ENSNBRP00000030236.1"/>
    <property type="gene ID" value="ENSNBRG00000022361.1"/>
</dbReference>